<dbReference type="Proteomes" id="UP000035721">
    <property type="component" value="Unassembled WGS sequence"/>
</dbReference>
<dbReference type="AlphaFoldDB" id="A0A077LVJ9"/>
<sequence length="48" mass="5226">MRRVVVCEPRDGVAEATAVVVDGGRIRALAMRLAGYDGEWRLVVLELG</sequence>
<keyword evidence="2" id="KW-1185">Reference proteome</keyword>
<evidence type="ECO:0000313" key="2">
    <source>
        <dbReference type="Proteomes" id="UP000035721"/>
    </source>
</evidence>
<dbReference type="STRING" id="1194083.BN12_1000015"/>
<proteinExistence type="predicted"/>
<reference evidence="1 2" key="1">
    <citation type="journal article" date="2013" name="ISME J.">
        <title>A metabolic model for members of the genus Tetrasphaera involved in enhanced biological phosphorus removal.</title>
        <authorList>
            <person name="Kristiansen R."/>
            <person name="Nguyen H.T.T."/>
            <person name="Saunders A.M."/>
            <person name="Nielsen J.L."/>
            <person name="Wimmer R."/>
            <person name="Le V.Q."/>
            <person name="McIlroy S.J."/>
            <person name="Petrovski S."/>
            <person name="Seviour R.J."/>
            <person name="Calteau A."/>
            <person name="Nielsen K.L."/>
            <person name="Nielsen P.H."/>
        </authorList>
    </citation>
    <scope>NUCLEOTIDE SEQUENCE [LARGE SCALE GENOMIC DNA]</scope>
    <source>
        <strain evidence="1 2">T1-X7</strain>
    </source>
</reference>
<comment type="caution">
    <text evidence="1">The sequence shown here is derived from an EMBL/GenBank/DDBJ whole genome shotgun (WGS) entry which is preliminary data.</text>
</comment>
<evidence type="ECO:0000313" key="1">
    <source>
        <dbReference type="EMBL" id="CCH76024.1"/>
    </source>
</evidence>
<gene>
    <name evidence="1" type="ORF">BN12_1000015</name>
</gene>
<accession>A0A077LVJ9</accession>
<organism evidence="1 2">
    <name type="scientific">Nostocoides japonicum T1-X7</name>
    <dbReference type="NCBI Taxonomy" id="1194083"/>
    <lineage>
        <taxon>Bacteria</taxon>
        <taxon>Bacillati</taxon>
        <taxon>Actinomycetota</taxon>
        <taxon>Actinomycetes</taxon>
        <taxon>Micrococcales</taxon>
        <taxon>Intrasporangiaceae</taxon>
        <taxon>Nostocoides</taxon>
    </lineage>
</organism>
<dbReference type="Pfam" id="PF20060">
    <property type="entry name" value="DUF6459"/>
    <property type="match status" value="1"/>
</dbReference>
<dbReference type="EMBL" id="CAJB01000003">
    <property type="protein sequence ID" value="CCH76024.1"/>
    <property type="molecule type" value="Genomic_DNA"/>
</dbReference>
<dbReference type="InterPro" id="IPR045596">
    <property type="entry name" value="DUF6459"/>
</dbReference>
<protein>
    <submittedName>
        <fullName evidence="1">Uncharacterized protein</fullName>
    </submittedName>
</protein>
<name>A0A077LVJ9_9MICO</name>